<dbReference type="PANTHER" id="PTHR11774">
    <property type="entry name" value="GERANYLGERANYL TRANSFERASE TYPE BETA SUBUNIT"/>
    <property type="match status" value="1"/>
</dbReference>
<organism evidence="10 11">
    <name type="scientific">Astrephomene gubernaculifera</name>
    <dbReference type="NCBI Taxonomy" id="47775"/>
    <lineage>
        <taxon>Eukaryota</taxon>
        <taxon>Viridiplantae</taxon>
        <taxon>Chlorophyta</taxon>
        <taxon>core chlorophytes</taxon>
        <taxon>Chlorophyceae</taxon>
        <taxon>CS clade</taxon>
        <taxon>Chlamydomonadales</taxon>
        <taxon>Astrephomenaceae</taxon>
        <taxon>Astrephomene</taxon>
    </lineage>
</organism>
<comment type="similarity">
    <text evidence="2">Belongs to the protein prenyltransferase subunit beta family.</text>
</comment>
<dbReference type="InterPro" id="IPR008930">
    <property type="entry name" value="Terpenoid_cyclase/PrenylTrfase"/>
</dbReference>
<evidence type="ECO:0000256" key="7">
    <source>
        <dbReference type="ARBA" id="ARBA00022833"/>
    </source>
</evidence>
<dbReference type="InterPro" id="IPR045089">
    <property type="entry name" value="PGGT1B-like"/>
</dbReference>
<accession>A0AAD3DK97</accession>
<keyword evidence="11" id="KW-1185">Reference proteome</keyword>
<feature type="region of interest" description="Disordered" evidence="8">
    <location>
        <begin position="595"/>
        <end position="638"/>
    </location>
</feature>
<feature type="compositionally biased region" description="Low complexity" evidence="8">
    <location>
        <begin position="437"/>
        <end position="461"/>
    </location>
</feature>
<proteinExistence type="inferred from homology"/>
<feature type="compositionally biased region" description="Low complexity" evidence="8">
    <location>
        <begin position="613"/>
        <end position="627"/>
    </location>
</feature>
<name>A0AAD3DK97_9CHLO</name>
<dbReference type="GO" id="GO:0046872">
    <property type="term" value="F:metal ion binding"/>
    <property type="evidence" value="ECO:0007669"/>
    <property type="project" value="UniProtKB-KW"/>
</dbReference>
<gene>
    <name evidence="10" type="ORF">Agub_g3638</name>
</gene>
<evidence type="ECO:0000256" key="4">
    <source>
        <dbReference type="ARBA" id="ARBA00022679"/>
    </source>
</evidence>
<evidence type="ECO:0000313" key="11">
    <source>
        <dbReference type="Proteomes" id="UP001054857"/>
    </source>
</evidence>
<keyword evidence="7" id="KW-0862">Zinc</keyword>
<evidence type="ECO:0000313" key="10">
    <source>
        <dbReference type="EMBL" id="GFR42714.1"/>
    </source>
</evidence>
<keyword evidence="3" id="KW-0637">Prenyltransferase</keyword>
<dbReference type="Proteomes" id="UP001054857">
    <property type="component" value="Unassembled WGS sequence"/>
</dbReference>
<dbReference type="GO" id="GO:0004660">
    <property type="term" value="F:protein farnesyltransferase activity"/>
    <property type="evidence" value="ECO:0007669"/>
    <property type="project" value="TreeGrafter"/>
</dbReference>
<comment type="caution">
    <text evidence="10">The sequence shown here is derived from an EMBL/GenBank/DDBJ whole genome shotgun (WGS) entry which is preliminary data.</text>
</comment>
<evidence type="ECO:0000256" key="8">
    <source>
        <dbReference type="SAM" id="MobiDB-lite"/>
    </source>
</evidence>
<sequence length="638" mass="68559">MFEDGLHTATSKAQSALEKKILPFYQELESVEGEEIHEYLELHRESHVAYLHAALGQLSSGFVVLDASRTWILYWVLHSLALLGEPLPRDVTPDHLIAFLRSCQHEEGGFGGGPMQLAHTAPTYAAVASAVTLGGKALALINREKLRDFLYRMCIPAEQGGGFRVHEVGEGDLRACFTVMASAHMAGLDADKVELARRAGLAEYVRACQTYEGGLGGEPGNEAHGGYTYCGVAALLLAGGPQLLAAALDMPRLLGWLVHRQGAVEGGFNGRTNKLVDGCYSFWQGALFPLLAQLPQEALRPPPVPPSVALQLPGDLLLPDPPMMGAASPFELAEEEAQARMQEYEGLRKRAVAASEDADGALRGAAARHSATKSAAARELLDLAARAHDAAELATTQMASFNVAAFNICPPAEPEQLLLQEQQHAAYRQALERFKQHQQQGGQQHQQQEVQAELQGQGQLEGQREQHMQEAHAGQQQGQDQPMATDGTAAATPGQQAVFPPLPVPPPPLFSYEGLQLWVLKCCQASKGGLRDKPGKPVDFYHTCYCLSGLAAAQYAPGSQIMGPRANNRLRRIDPAVNVVEERLASARAYFASQPLPPLQGQQQQGQGGGLGQQAEQQQGQGQQEGASTSSVADPMES</sequence>
<dbReference type="Pfam" id="PF00432">
    <property type="entry name" value="Prenyltrans"/>
    <property type="match status" value="1"/>
</dbReference>
<dbReference type="GO" id="GO:0005965">
    <property type="term" value="C:protein farnesyltransferase complex"/>
    <property type="evidence" value="ECO:0007669"/>
    <property type="project" value="TreeGrafter"/>
</dbReference>
<protein>
    <recommendedName>
        <fullName evidence="9">Prenyltransferase alpha-alpha toroid domain-containing protein</fullName>
    </recommendedName>
</protein>
<feature type="region of interest" description="Disordered" evidence="8">
    <location>
        <begin position="434"/>
        <end position="502"/>
    </location>
</feature>
<dbReference type="InterPro" id="IPR001330">
    <property type="entry name" value="Prenyltrans"/>
</dbReference>
<keyword evidence="4" id="KW-0808">Transferase</keyword>
<evidence type="ECO:0000259" key="9">
    <source>
        <dbReference type="Pfam" id="PF00432"/>
    </source>
</evidence>
<evidence type="ECO:0000256" key="6">
    <source>
        <dbReference type="ARBA" id="ARBA00022737"/>
    </source>
</evidence>
<evidence type="ECO:0000256" key="1">
    <source>
        <dbReference type="ARBA" id="ARBA00001947"/>
    </source>
</evidence>
<evidence type="ECO:0000256" key="5">
    <source>
        <dbReference type="ARBA" id="ARBA00022723"/>
    </source>
</evidence>
<dbReference type="PANTHER" id="PTHR11774:SF6">
    <property type="entry name" value="PROTEIN FARNESYLTRANSFERASE SUBUNIT BETA"/>
    <property type="match status" value="1"/>
</dbReference>
<keyword evidence="5" id="KW-0479">Metal-binding</keyword>
<comment type="cofactor">
    <cofactor evidence="1">
        <name>Zn(2+)</name>
        <dbReference type="ChEBI" id="CHEBI:29105"/>
    </cofactor>
</comment>
<evidence type="ECO:0000256" key="2">
    <source>
        <dbReference type="ARBA" id="ARBA00010497"/>
    </source>
</evidence>
<reference evidence="10 11" key="1">
    <citation type="journal article" date="2021" name="Sci. Rep.">
        <title>Genome sequencing of the multicellular alga Astrephomene provides insights into convergent evolution of germ-soma differentiation.</title>
        <authorList>
            <person name="Yamashita S."/>
            <person name="Yamamoto K."/>
            <person name="Matsuzaki R."/>
            <person name="Suzuki S."/>
            <person name="Yamaguchi H."/>
            <person name="Hirooka S."/>
            <person name="Minakuchi Y."/>
            <person name="Miyagishima S."/>
            <person name="Kawachi M."/>
            <person name="Toyoda A."/>
            <person name="Nozaki H."/>
        </authorList>
    </citation>
    <scope>NUCLEOTIDE SEQUENCE [LARGE SCALE GENOMIC DNA]</scope>
    <source>
        <strain evidence="10 11">NIES-4017</strain>
    </source>
</reference>
<keyword evidence="6" id="KW-0677">Repeat</keyword>
<feature type="domain" description="Prenyltransferase alpha-alpha toroid" evidence="9">
    <location>
        <begin position="42"/>
        <end position="579"/>
    </location>
</feature>
<dbReference type="AlphaFoldDB" id="A0AAD3DK97"/>
<evidence type="ECO:0000256" key="3">
    <source>
        <dbReference type="ARBA" id="ARBA00022602"/>
    </source>
</evidence>
<dbReference type="SUPFAM" id="SSF48239">
    <property type="entry name" value="Terpenoid cyclases/Protein prenyltransferases"/>
    <property type="match status" value="1"/>
</dbReference>
<dbReference type="EMBL" id="BMAR01000003">
    <property type="protein sequence ID" value="GFR42714.1"/>
    <property type="molecule type" value="Genomic_DNA"/>
</dbReference>
<dbReference type="Gene3D" id="1.50.10.20">
    <property type="match status" value="2"/>
</dbReference>